<dbReference type="EMBL" id="KE647063">
    <property type="protein sequence ID" value="EQB61927.1"/>
    <property type="molecule type" value="Genomic_DNA"/>
</dbReference>
<sequence>MKYTSLKDALNSIQNKQYKMRIYIGRIVHKVTENRYIINALNPLLLSRLPFLYKFKIHESDFMYNHLVKSLDNGNVYIKNCFDIDVFSIHFLYLPNKCYDLMIYQEICEFVYSGFSINCIKFKTPILYEVYVEVEDINKVLPVIFNLSKDVQHKINNK</sequence>
<evidence type="ECO:0000313" key="2">
    <source>
        <dbReference type="EMBL" id="EQB61927.1"/>
    </source>
</evidence>
<keyword evidence="3" id="KW-1185">Reference proteome</keyword>
<protein>
    <submittedName>
        <fullName evidence="2">Uncharacterized protein</fullName>
    </submittedName>
</protein>
<dbReference type="AlphaFoldDB" id="T0L309"/>
<evidence type="ECO:0000313" key="1">
    <source>
        <dbReference type="EMBL" id="EQB60582.1"/>
    </source>
</evidence>
<name>T0L309_9MICR</name>
<dbReference type="VEuPathDB" id="MicrosporidiaDB:NAPIS_ORF00508"/>
<dbReference type="VEuPathDB" id="MicrosporidiaDB:NAPIS_ORF01848"/>
<reference evidence="2" key="1">
    <citation type="submission" date="2012-12" db="EMBL/GenBank/DDBJ databases">
        <authorList>
            <person name="Chen Y.P."/>
            <person name="Pettis J.S."/>
            <person name="Zhao Y."/>
            <person name="Liu X."/>
            <person name="Tallon L.J."/>
            <person name="Sadzewicz L.D."/>
            <person name="Li R."/>
            <person name="Zheng H."/>
            <person name="Huang S."/>
            <person name="Zhang X."/>
            <person name="Hamilton M.C."/>
            <person name="Pernal S.F."/>
            <person name="Melathopoulos A.P."/>
            <person name="Yan X."/>
            <person name="Evans J.D."/>
        </authorList>
    </citation>
    <scope>NUCLEOTIDE SEQUENCE</scope>
    <source>
        <strain evidence="2">BRL 01</strain>
    </source>
</reference>
<evidence type="ECO:0000313" key="3">
    <source>
        <dbReference type="Proteomes" id="UP000053780"/>
    </source>
</evidence>
<dbReference type="EMBL" id="KE647271">
    <property type="protein sequence ID" value="EQB60582.1"/>
    <property type="molecule type" value="Genomic_DNA"/>
</dbReference>
<organism evidence="2 3">
    <name type="scientific">Vairimorpha apis BRL 01</name>
    <dbReference type="NCBI Taxonomy" id="1037528"/>
    <lineage>
        <taxon>Eukaryota</taxon>
        <taxon>Fungi</taxon>
        <taxon>Fungi incertae sedis</taxon>
        <taxon>Microsporidia</taxon>
        <taxon>Nosematidae</taxon>
        <taxon>Vairimorpha</taxon>
    </lineage>
</organism>
<dbReference type="HOGENOM" id="CLU_1750218_0_0_1"/>
<dbReference type="Proteomes" id="UP000053780">
    <property type="component" value="Unassembled WGS sequence"/>
</dbReference>
<gene>
    <name evidence="2" type="ORF">NAPIS_ORF00508</name>
    <name evidence="1" type="ORF">NAPIS_ORF01848</name>
</gene>
<accession>T0L309</accession>
<reference evidence="2 3" key="2">
    <citation type="journal article" date="2013" name="BMC Genomics">
        <title>Genome sequencing and comparative genomics of honey bee microsporidia, Nosema apis reveal novel insights into host-parasite interactions.</title>
        <authorList>
            <person name="Chen Yp."/>
            <person name="Pettis J.S."/>
            <person name="Zhao Y."/>
            <person name="Liu X."/>
            <person name="Tallon L.J."/>
            <person name="Sadzewicz L.D."/>
            <person name="Li R."/>
            <person name="Zheng H."/>
            <person name="Huang S."/>
            <person name="Zhang X."/>
            <person name="Hamilton M.C."/>
            <person name="Pernal S.F."/>
            <person name="Melathopoulos A.P."/>
            <person name="Yan X."/>
            <person name="Evans J.D."/>
        </authorList>
    </citation>
    <scope>NUCLEOTIDE SEQUENCE [LARGE SCALE GENOMIC DNA]</scope>
    <source>
        <strain evidence="2 3">BRL 01</strain>
    </source>
</reference>
<proteinExistence type="predicted"/>